<comment type="caution">
    <text evidence="1">The sequence shown here is derived from an EMBL/GenBank/DDBJ whole genome shotgun (WGS) entry which is preliminary data.</text>
</comment>
<reference evidence="1 2" key="2">
    <citation type="submission" date="2007-08" db="EMBL/GenBank/DDBJ databases">
        <authorList>
            <person name="Fulton L."/>
            <person name="Clifton S."/>
            <person name="Fulton B."/>
            <person name="Xu J."/>
            <person name="Minx P."/>
            <person name="Pepin K.H."/>
            <person name="Johnson M."/>
            <person name="Thiruvilangam P."/>
            <person name="Bhonagiri V."/>
            <person name="Nash W.E."/>
            <person name="Wang C."/>
            <person name="Mardis E.R."/>
            <person name="Wilson R.K."/>
        </authorList>
    </citation>
    <scope>NUCLEOTIDE SEQUENCE [LARGE SCALE GENOMIC DNA]</scope>
    <source>
        <strain evidence="1 2">DSM 753</strain>
    </source>
</reference>
<dbReference type="Proteomes" id="UP000003490">
    <property type="component" value="Unassembled WGS sequence"/>
</dbReference>
<evidence type="ECO:0000313" key="2">
    <source>
        <dbReference type="Proteomes" id="UP000003490"/>
    </source>
</evidence>
<sequence>MINEKEIIIFVWNLVLDKIKNHLEPFSGTVCRPGAPAAKLKQSLLLNYIIAYDSKP</sequence>
<dbReference type="EMBL" id="ABCB02000016">
    <property type="protein sequence ID" value="EDO62108.1"/>
    <property type="molecule type" value="Genomic_DNA"/>
</dbReference>
<proteinExistence type="predicted"/>
<protein>
    <submittedName>
        <fullName evidence="1">Uncharacterized protein</fullName>
    </submittedName>
</protein>
<name>A7VQY7_9FIRM</name>
<dbReference type="AlphaFoldDB" id="A7VQY7"/>
<reference evidence="1 2" key="1">
    <citation type="submission" date="2007-08" db="EMBL/GenBank/DDBJ databases">
        <title>Draft genome sequence of Clostridium leptum (DSM 753).</title>
        <authorList>
            <person name="Sudarsanam P."/>
            <person name="Ley R."/>
            <person name="Guruge J."/>
            <person name="Turnbaugh P.J."/>
            <person name="Mahowald M."/>
            <person name="Liep D."/>
            <person name="Gordon J."/>
        </authorList>
    </citation>
    <scope>NUCLEOTIDE SEQUENCE [LARGE SCALE GENOMIC DNA]</scope>
    <source>
        <strain evidence="1 2">DSM 753</strain>
    </source>
</reference>
<gene>
    <name evidence="1" type="ORF">CLOLEP_00968</name>
</gene>
<evidence type="ECO:0000313" key="1">
    <source>
        <dbReference type="EMBL" id="EDO62108.1"/>
    </source>
</evidence>
<organism evidence="1 2">
    <name type="scientific">[Clostridium] leptum DSM 753</name>
    <dbReference type="NCBI Taxonomy" id="428125"/>
    <lineage>
        <taxon>Bacteria</taxon>
        <taxon>Bacillati</taxon>
        <taxon>Bacillota</taxon>
        <taxon>Clostridia</taxon>
        <taxon>Eubacteriales</taxon>
        <taxon>Oscillospiraceae</taxon>
        <taxon>Oscillospiraceae incertae sedis</taxon>
    </lineage>
</organism>
<accession>A7VQY7</accession>
<dbReference type="HOGENOM" id="CLU_3006105_0_0_9"/>